<protein>
    <submittedName>
        <fullName evidence="6">Monosaccharide ABC transporter substrate-binding protein (CUT2 family)</fullName>
    </submittedName>
</protein>
<dbReference type="SUPFAM" id="SSF53822">
    <property type="entry name" value="Periplasmic binding protein-like I"/>
    <property type="match status" value="1"/>
</dbReference>
<dbReference type="PANTHER" id="PTHR46847:SF1">
    <property type="entry name" value="D-ALLOSE-BINDING PERIPLASMIC PROTEIN-RELATED"/>
    <property type="match status" value="1"/>
</dbReference>
<dbReference type="OrthoDB" id="5592879at2"/>
<sequence length="335" mass="36342">MNMCRSLLTIVAALSALLLLACQDEMGKGKAGSASDPAKNLAVTASAKSRPSVSIALVMKTLTNPYYIQMEQGARRAAKEYGVELLVKTGAQETSIEQQIQIVDELIQNRIAAIVIAPGDSKRLVPILKKAQDQGIVIIDVDNRLDAPAMQSQGMQKIPFVGVDNEKASFESVKHVVDQIKKPTAVAILEGIRSTENSRLRVQGAEQAFASNKFIKLVARESANWKIDEAREVTKRLLAEHPDIRILYCANDMMALGAIKFLQDSGKTDVAVIGYDALEEAVAAIRQGRLLATVDQSAAEQGYVGVMLAFRRLKGDEVPPTTIIDTRLVTADSLK</sequence>
<evidence type="ECO:0000256" key="1">
    <source>
        <dbReference type="ARBA" id="ARBA00004196"/>
    </source>
</evidence>
<accession>A0A318JMV9</accession>
<comment type="similarity">
    <text evidence="2">Belongs to the bacterial solute-binding protein 2 family.</text>
</comment>
<proteinExistence type="inferred from homology"/>
<dbReference type="InterPro" id="IPR025997">
    <property type="entry name" value="SBP_2_dom"/>
</dbReference>
<dbReference type="GO" id="GO:0030313">
    <property type="term" value="C:cell envelope"/>
    <property type="evidence" value="ECO:0007669"/>
    <property type="project" value="UniProtKB-SubCell"/>
</dbReference>
<dbReference type="AlphaFoldDB" id="A0A318JMV9"/>
<keyword evidence="7" id="KW-1185">Reference proteome</keyword>
<evidence type="ECO:0000256" key="2">
    <source>
        <dbReference type="ARBA" id="ARBA00007639"/>
    </source>
</evidence>
<feature type="signal peptide" evidence="4">
    <location>
        <begin position="1"/>
        <end position="21"/>
    </location>
</feature>
<evidence type="ECO:0000256" key="4">
    <source>
        <dbReference type="SAM" id="SignalP"/>
    </source>
</evidence>
<gene>
    <name evidence="6" type="ORF">DFR42_107223</name>
</gene>
<dbReference type="InterPro" id="IPR028082">
    <property type="entry name" value="Peripla_BP_I"/>
</dbReference>
<name>A0A318JMV9_9BURK</name>
<organism evidence="6 7">
    <name type="scientific">Undibacterium pigrum</name>
    <dbReference type="NCBI Taxonomy" id="401470"/>
    <lineage>
        <taxon>Bacteria</taxon>
        <taxon>Pseudomonadati</taxon>
        <taxon>Pseudomonadota</taxon>
        <taxon>Betaproteobacteria</taxon>
        <taxon>Burkholderiales</taxon>
        <taxon>Oxalobacteraceae</taxon>
        <taxon>Undibacterium</taxon>
    </lineage>
</organism>
<evidence type="ECO:0000313" key="6">
    <source>
        <dbReference type="EMBL" id="PXX41572.1"/>
    </source>
</evidence>
<feature type="domain" description="Periplasmic binding protein" evidence="5">
    <location>
        <begin position="55"/>
        <end position="316"/>
    </location>
</feature>
<dbReference type="PROSITE" id="PS51257">
    <property type="entry name" value="PROKAR_LIPOPROTEIN"/>
    <property type="match status" value="1"/>
</dbReference>
<evidence type="ECO:0000256" key="3">
    <source>
        <dbReference type="ARBA" id="ARBA00022729"/>
    </source>
</evidence>
<dbReference type="Gene3D" id="3.40.50.2300">
    <property type="match status" value="2"/>
</dbReference>
<dbReference type="Proteomes" id="UP000247792">
    <property type="component" value="Unassembled WGS sequence"/>
</dbReference>
<dbReference type="RefSeq" id="WP_110256795.1">
    <property type="nucleotide sequence ID" value="NZ_QJKB01000007.1"/>
</dbReference>
<reference evidence="6 7" key="1">
    <citation type="submission" date="2018-05" db="EMBL/GenBank/DDBJ databases">
        <title>Genomic Encyclopedia of Type Strains, Phase IV (KMG-IV): sequencing the most valuable type-strain genomes for metagenomic binning, comparative biology and taxonomic classification.</title>
        <authorList>
            <person name="Goeker M."/>
        </authorList>
    </citation>
    <scope>NUCLEOTIDE SEQUENCE [LARGE SCALE GENOMIC DNA]</scope>
    <source>
        <strain evidence="6 7">DSM 19792</strain>
    </source>
</reference>
<comment type="caution">
    <text evidence="6">The sequence shown here is derived from an EMBL/GenBank/DDBJ whole genome shotgun (WGS) entry which is preliminary data.</text>
</comment>
<evidence type="ECO:0000259" key="5">
    <source>
        <dbReference type="Pfam" id="PF13407"/>
    </source>
</evidence>
<feature type="chain" id="PRO_5016442048" evidence="4">
    <location>
        <begin position="22"/>
        <end position="335"/>
    </location>
</feature>
<dbReference type="Pfam" id="PF13407">
    <property type="entry name" value="Peripla_BP_4"/>
    <property type="match status" value="1"/>
</dbReference>
<evidence type="ECO:0000313" key="7">
    <source>
        <dbReference type="Proteomes" id="UP000247792"/>
    </source>
</evidence>
<dbReference type="GO" id="GO:0030246">
    <property type="term" value="F:carbohydrate binding"/>
    <property type="evidence" value="ECO:0007669"/>
    <property type="project" value="UniProtKB-ARBA"/>
</dbReference>
<dbReference type="EMBL" id="QJKB01000007">
    <property type="protein sequence ID" value="PXX41572.1"/>
    <property type="molecule type" value="Genomic_DNA"/>
</dbReference>
<dbReference type="PANTHER" id="PTHR46847">
    <property type="entry name" value="D-ALLOSE-BINDING PERIPLASMIC PROTEIN-RELATED"/>
    <property type="match status" value="1"/>
</dbReference>
<keyword evidence="3 4" id="KW-0732">Signal</keyword>
<comment type="subcellular location">
    <subcellularLocation>
        <location evidence="1">Cell envelope</location>
    </subcellularLocation>
</comment>